<evidence type="ECO:0000256" key="1">
    <source>
        <dbReference type="ARBA" id="ARBA00005351"/>
    </source>
</evidence>
<comment type="similarity">
    <text evidence="1">Belongs to the GET4 family.</text>
</comment>
<dbReference type="OrthoDB" id="10252405at2759"/>
<dbReference type="Gene3D" id="1.25.40.10">
    <property type="entry name" value="Tetratricopeptide repeat domain"/>
    <property type="match status" value="1"/>
</dbReference>
<gene>
    <name evidence="3" type="ORF">PFL1_05863</name>
</gene>
<dbReference type="Proteomes" id="UP000053664">
    <property type="component" value="Unassembled WGS sequence"/>
</dbReference>
<dbReference type="HOGENOM" id="CLU_046061_0_0_1"/>
<evidence type="ECO:0000313" key="3">
    <source>
        <dbReference type="EMBL" id="EPQ26541.1"/>
    </source>
</evidence>
<proteinExistence type="inferred from homology"/>
<feature type="region of interest" description="Disordered" evidence="2">
    <location>
        <begin position="348"/>
        <end position="399"/>
    </location>
</feature>
<dbReference type="PANTHER" id="PTHR12875:SF0">
    <property type="entry name" value="GOLGI TO ER TRAFFIC PROTEIN 4 HOMOLOG"/>
    <property type="match status" value="1"/>
</dbReference>
<dbReference type="EMBL" id="KE361644">
    <property type="protein sequence ID" value="EPQ26541.1"/>
    <property type="molecule type" value="Genomic_DNA"/>
</dbReference>
<dbReference type="RefSeq" id="XP_007881590.1">
    <property type="nucleotide sequence ID" value="XM_007883399.1"/>
</dbReference>
<dbReference type="eggNOG" id="KOG3024">
    <property type="taxonomic scope" value="Eukaryota"/>
</dbReference>
<dbReference type="KEGG" id="pfp:PFL1_05863"/>
<feature type="compositionally biased region" description="Low complexity" evidence="2">
    <location>
        <begin position="350"/>
        <end position="367"/>
    </location>
</feature>
<organism evidence="3 4">
    <name type="scientific">Pseudozyma flocculosa PF-1</name>
    <dbReference type="NCBI Taxonomy" id="1277687"/>
    <lineage>
        <taxon>Eukaryota</taxon>
        <taxon>Fungi</taxon>
        <taxon>Dikarya</taxon>
        <taxon>Basidiomycota</taxon>
        <taxon>Ustilaginomycotina</taxon>
        <taxon>Ustilaginomycetes</taxon>
        <taxon>Ustilaginales</taxon>
        <taxon>Ustilaginaceae</taxon>
        <taxon>Pseudozyma</taxon>
    </lineage>
</organism>
<dbReference type="Pfam" id="PF04190">
    <property type="entry name" value="GET4"/>
    <property type="match status" value="1"/>
</dbReference>
<reference evidence="3 4" key="1">
    <citation type="journal article" date="2013" name="Plant Cell">
        <title>The transition from a phytopathogenic smut ancestor to an anamorphic biocontrol agent deciphered by comparative whole-genome analysis.</title>
        <authorList>
            <person name="Lefebvre F."/>
            <person name="Joly D.L."/>
            <person name="Labbe C."/>
            <person name="Teichmann B."/>
            <person name="Linning R."/>
            <person name="Belzile F."/>
            <person name="Bakkeren G."/>
            <person name="Belanger R.R."/>
        </authorList>
    </citation>
    <scope>NUCLEOTIDE SEQUENCE [LARGE SCALE GENOMIC DNA]</scope>
    <source>
        <strain evidence="3 4">PF-1</strain>
    </source>
</reference>
<dbReference type="AlphaFoldDB" id="A0A061H7J5"/>
<evidence type="ECO:0000313" key="4">
    <source>
        <dbReference type="Proteomes" id="UP000053664"/>
    </source>
</evidence>
<dbReference type="InterPro" id="IPR007317">
    <property type="entry name" value="GET4"/>
</dbReference>
<protein>
    <submittedName>
        <fullName evidence="3">Uncharacterized protein</fullName>
    </submittedName>
</protein>
<feature type="compositionally biased region" description="Low complexity" evidence="2">
    <location>
        <begin position="374"/>
        <end position="390"/>
    </location>
</feature>
<dbReference type="InterPro" id="IPR011990">
    <property type="entry name" value="TPR-like_helical_dom_sf"/>
</dbReference>
<dbReference type="GeneID" id="19319946"/>
<dbReference type="PANTHER" id="PTHR12875">
    <property type="entry name" value="GOLGI TO ER TRAFFIC PROTEIN 4 HOMOLOG"/>
    <property type="match status" value="1"/>
</dbReference>
<evidence type="ECO:0000256" key="2">
    <source>
        <dbReference type="SAM" id="MobiDB-lite"/>
    </source>
</evidence>
<name>A0A061H7J5_9BASI</name>
<accession>A0A061H7J5</accession>
<dbReference type="GO" id="GO:0045048">
    <property type="term" value="P:protein insertion into ER membrane"/>
    <property type="evidence" value="ECO:0007669"/>
    <property type="project" value="InterPro"/>
</dbReference>
<sequence>MSGYELHQKLRTKTVRQVKKKQYDEAISTLYQGAIDLLDQKEQGSACDLALYMIDVYGFKSQQVDSESRDRITEILGKAQPDFWRKKVIDAALKWSAKASDAPAGDPLLRLYIAKMLAKESAYHLAEPHFISACIPAPTTYTIESAPKAFAQMMLDWLVEHSKAATEVEGETRDTNAIERIEAGRFALRGVMPLLASRAVSPARSFLTGYIELTTTRQKSLLLPVQPNPRPYVPPGSSGSAAKSDLQLYLTANADLNFAQMALALCIEGDRIKSTGSGSRAAPDWLKSAWTALVRQYEREAAALQQEEGVRETIPHLSAIYFDIQPPRAQSNMLSDMMASLFGGGGPAAGGASAARATQPAATSIKQAPPPSKPAQTAAPASTSAPSAQADDLVDDEMD</sequence>
<dbReference type="GO" id="GO:0005829">
    <property type="term" value="C:cytosol"/>
    <property type="evidence" value="ECO:0007669"/>
    <property type="project" value="TreeGrafter"/>
</dbReference>